<feature type="transmembrane region" description="Helical" evidence="1">
    <location>
        <begin position="140"/>
        <end position="159"/>
    </location>
</feature>
<dbReference type="PANTHER" id="PTHR41282">
    <property type="entry name" value="CONSERVED TRANSMEMBRANE PROTEIN-RELATED"/>
    <property type="match status" value="1"/>
</dbReference>
<dbReference type="EMBL" id="BAAALS010000004">
    <property type="protein sequence ID" value="GAA1743148.1"/>
    <property type="molecule type" value="Genomic_DNA"/>
</dbReference>
<protein>
    <submittedName>
        <fullName evidence="2">Bax inhibitor-1/YccA family protein</fullName>
    </submittedName>
</protein>
<keyword evidence="3" id="KW-1185">Reference proteome</keyword>
<dbReference type="InterPro" id="IPR010539">
    <property type="entry name" value="BaxI_1-like"/>
</dbReference>
<dbReference type="PIRSF" id="PIRSF009160">
    <property type="entry name" value="UCP009160"/>
    <property type="match status" value="1"/>
</dbReference>
<accession>A0ABN2JXX6</accession>
<feature type="transmembrane region" description="Helical" evidence="1">
    <location>
        <begin position="88"/>
        <end position="107"/>
    </location>
</feature>
<organism evidence="2 3">
    <name type="scientific">Luedemannella helvata</name>
    <dbReference type="NCBI Taxonomy" id="349315"/>
    <lineage>
        <taxon>Bacteria</taxon>
        <taxon>Bacillati</taxon>
        <taxon>Actinomycetota</taxon>
        <taxon>Actinomycetes</taxon>
        <taxon>Micromonosporales</taxon>
        <taxon>Micromonosporaceae</taxon>
        <taxon>Luedemannella</taxon>
    </lineage>
</organism>
<feature type="transmembrane region" description="Helical" evidence="1">
    <location>
        <begin position="114"/>
        <end position="134"/>
    </location>
</feature>
<dbReference type="RefSeq" id="WP_344077816.1">
    <property type="nucleotide sequence ID" value="NZ_BAAALS010000004.1"/>
</dbReference>
<comment type="caution">
    <text evidence="2">The sequence shown here is derived from an EMBL/GenBank/DDBJ whole genome shotgun (WGS) entry which is preliminary data.</text>
</comment>
<keyword evidence="1" id="KW-0472">Membrane</keyword>
<feature type="transmembrane region" description="Helical" evidence="1">
    <location>
        <begin position="171"/>
        <end position="195"/>
    </location>
</feature>
<evidence type="ECO:0000256" key="1">
    <source>
        <dbReference type="SAM" id="Phobius"/>
    </source>
</evidence>
<keyword evidence="1" id="KW-1133">Transmembrane helix</keyword>
<feature type="transmembrane region" description="Helical" evidence="1">
    <location>
        <begin position="60"/>
        <end position="82"/>
    </location>
</feature>
<name>A0ABN2JXX6_9ACTN</name>
<reference evidence="2 3" key="1">
    <citation type="journal article" date="2019" name="Int. J. Syst. Evol. Microbiol.">
        <title>The Global Catalogue of Microorganisms (GCM) 10K type strain sequencing project: providing services to taxonomists for standard genome sequencing and annotation.</title>
        <authorList>
            <consortium name="The Broad Institute Genomics Platform"/>
            <consortium name="The Broad Institute Genome Sequencing Center for Infectious Disease"/>
            <person name="Wu L."/>
            <person name="Ma J."/>
        </authorList>
    </citation>
    <scope>NUCLEOTIDE SEQUENCE [LARGE SCALE GENOMIC DNA]</scope>
    <source>
        <strain evidence="2 3">JCM 13249</strain>
    </source>
</reference>
<evidence type="ECO:0000313" key="2">
    <source>
        <dbReference type="EMBL" id="GAA1743148.1"/>
    </source>
</evidence>
<feature type="transmembrane region" description="Helical" evidence="1">
    <location>
        <begin position="207"/>
        <end position="231"/>
    </location>
</feature>
<dbReference type="Proteomes" id="UP001500655">
    <property type="component" value="Unassembled WGS sequence"/>
</dbReference>
<dbReference type="Pfam" id="PF12811">
    <property type="entry name" value="BaxI_1"/>
    <property type="match status" value="1"/>
</dbReference>
<feature type="transmembrane region" description="Helical" evidence="1">
    <location>
        <begin position="243"/>
        <end position="260"/>
    </location>
</feature>
<dbReference type="PANTHER" id="PTHR41282:SF1">
    <property type="entry name" value="CONSERVED TRANSMEMBRANE PROTEIN-RELATED"/>
    <property type="match status" value="1"/>
</dbReference>
<sequence>MRSSNPVLARLTPVGHQPAAPQQPYSYGGQTYGAPGYGQPVGYDQMPPLTDGERMSIDDVVVKTIALVGTAVVAAAVTWVIVPPTAMFATWIAAMLIGLVLGLVISFAQVTNPVVLLTYAVVEGVFLGAVSKAFETRWSGIVLQAVIATLSVFFIMAFLYKSRVIRATPKFMKVVVGAATGLAVVMLLNFGISIFTGSAGPLRDGGIIAIGFSLICIVVAALMFVVSFAQIEEGIAAGLPRKYGWLGAFGILVELVWLYLEMLRLISYFQED</sequence>
<proteinExistence type="predicted"/>
<keyword evidence="1" id="KW-0812">Transmembrane</keyword>
<gene>
    <name evidence="2" type="ORF">GCM10009681_12530</name>
</gene>
<evidence type="ECO:0000313" key="3">
    <source>
        <dbReference type="Proteomes" id="UP001500655"/>
    </source>
</evidence>